<keyword evidence="2 4" id="KW-0808">Transferase</keyword>
<dbReference type="Pfam" id="PF04204">
    <property type="entry name" value="HTS"/>
    <property type="match status" value="1"/>
</dbReference>
<dbReference type="InterPro" id="IPR029062">
    <property type="entry name" value="Class_I_gatase-like"/>
</dbReference>
<gene>
    <name evidence="4" type="ORF">E7V67_021935</name>
</gene>
<dbReference type="GO" id="GO:0008899">
    <property type="term" value="F:homoserine O-succinyltransferase activity"/>
    <property type="evidence" value="ECO:0007669"/>
    <property type="project" value="UniProtKB-EC"/>
</dbReference>
<keyword evidence="1" id="KW-0028">Amino-acid biosynthesis</keyword>
<dbReference type="PANTHER" id="PTHR20919:SF0">
    <property type="entry name" value="HOMOSERINE O-SUCCINYLTRANSFERASE"/>
    <property type="match status" value="1"/>
</dbReference>
<sequence>MNPLHVGVLNFMPNAQAYGRSVAAALQCADVPVELHSVRLRSHAYRSSGGDVAHYPDFEELTARVALDLLLVTGAPVEHLPYEQIHYFPELCAIFHEAERRRIGVMGICFGALALARYLGHDKRLMAQKVFGVHEVQACPGAERYLGSGNRTLQLPLSTWALLDPAGGLPGARPVKPLLRHREYGDLMLATEDEQLVMMLGHPEYTADMLYREWLRDRDDPANTYTAAHEHESFRHMELLLSQGGSPVLANWIRSHVRATAQAA</sequence>
<dbReference type="SUPFAM" id="SSF52317">
    <property type="entry name" value="Class I glutamine amidotransferase-like"/>
    <property type="match status" value="1"/>
</dbReference>
<accession>A0ABZ1UIJ8</accession>
<dbReference type="PANTHER" id="PTHR20919">
    <property type="entry name" value="HOMOSERINE O-SUCCINYLTRANSFERASE"/>
    <property type="match status" value="1"/>
</dbReference>
<protein>
    <submittedName>
        <fullName evidence="4">Homoserine O-succinyltransferase</fullName>
        <ecNumber evidence="4">2.3.1.46</ecNumber>
    </submittedName>
</protein>
<evidence type="ECO:0000313" key="4">
    <source>
        <dbReference type="EMBL" id="WUR12337.1"/>
    </source>
</evidence>
<dbReference type="InterPro" id="IPR033752">
    <property type="entry name" value="MetA_family"/>
</dbReference>
<dbReference type="Proteomes" id="UP000321323">
    <property type="component" value="Chromosome"/>
</dbReference>
<evidence type="ECO:0000256" key="1">
    <source>
        <dbReference type="ARBA" id="ARBA00022605"/>
    </source>
</evidence>
<proteinExistence type="predicted"/>
<evidence type="ECO:0000313" key="5">
    <source>
        <dbReference type="Proteomes" id="UP000321323"/>
    </source>
</evidence>
<dbReference type="PIRSF" id="PIRSF000450">
    <property type="entry name" value="H_ser_succinyltr"/>
    <property type="match status" value="1"/>
</dbReference>
<reference evidence="4 5" key="1">
    <citation type="journal article" date="2019" name="Int. J. Syst. Evol. Microbiol.">
        <title>The Draft Whole-Genome Sequence of the Antibiotic Producer Empedobacter haloabium ATCC 31962 Provides Indications for Its Taxonomic Reclassification.</title>
        <authorList>
            <person name="Miess H."/>
            <person name="Arlt P."/>
            <person name="Apel A.K."/>
            <person name="Weber T."/>
            <person name="Nieselt K."/>
            <person name="Hanssen F."/>
            <person name="Czemmel S."/>
            <person name="Nahnsen S."/>
            <person name="Gross H."/>
        </authorList>
    </citation>
    <scope>NUCLEOTIDE SEQUENCE [LARGE SCALE GENOMIC DNA]</scope>
    <source>
        <strain evidence="4 5">ATCC 31962</strain>
    </source>
</reference>
<name>A0ABZ1UIJ8_9BURK</name>
<keyword evidence="3 4" id="KW-0012">Acyltransferase</keyword>
<dbReference type="EMBL" id="CP136508">
    <property type="protein sequence ID" value="WUR12337.1"/>
    <property type="molecule type" value="Genomic_DNA"/>
</dbReference>
<dbReference type="EC" id="2.3.1.46" evidence="4"/>
<evidence type="ECO:0000256" key="2">
    <source>
        <dbReference type="ARBA" id="ARBA00022679"/>
    </source>
</evidence>
<dbReference type="Gene3D" id="3.40.50.880">
    <property type="match status" value="1"/>
</dbReference>
<evidence type="ECO:0000256" key="3">
    <source>
        <dbReference type="ARBA" id="ARBA00023315"/>
    </source>
</evidence>
<organism evidence="4 5">
    <name type="scientific">[Empedobacter] haloabium</name>
    <dbReference type="NCBI Taxonomy" id="592317"/>
    <lineage>
        <taxon>Bacteria</taxon>
        <taxon>Pseudomonadati</taxon>
        <taxon>Pseudomonadota</taxon>
        <taxon>Betaproteobacteria</taxon>
        <taxon>Burkholderiales</taxon>
        <taxon>Oxalobacteraceae</taxon>
        <taxon>Telluria group</taxon>
        <taxon>Telluria group incertae sedis</taxon>
    </lineage>
</organism>
<keyword evidence="5" id="KW-1185">Reference proteome</keyword>